<dbReference type="FunFam" id="1.25.40.10:FF:000090">
    <property type="entry name" value="Pentatricopeptide repeat-containing protein, chloroplastic"/>
    <property type="match status" value="1"/>
</dbReference>
<comment type="caution">
    <text evidence="4">The sequence shown here is derived from an EMBL/GenBank/DDBJ whole genome shotgun (WGS) entry which is preliminary data.</text>
</comment>
<dbReference type="Pfam" id="PF13041">
    <property type="entry name" value="PPR_2"/>
    <property type="match status" value="1"/>
</dbReference>
<dbReference type="FunFam" id="1.25.40.10:FF:000450">
    <property type="entry name" value="Putative pentatricopeptide repeat-containing protein"/>
    <property type="match status" value="1"/>
</dbReference>
<evidence type="ECO:0000259" key="3">
    <source>
        <dbReference type="Pfam" id="PF14432"/>
    </source>
</evidence>
<dbReference type="PANTHER" id="PTHR47926:SF503">
    <property type="entry name" value="PENTATRICOPEPTIDE REPEAT-CONTAINING PROTEIN"/>
    <property type="match status" value="1"/>
</dbReference>
<organism evidence="4 5">
    <name type="scientific">Protea cynaroides</name>
    <dbReference type="NCBI Taxonomy" id="273540"/>
    <lineage>
        <taxon>Eukaryota</taxon>
        <taxon>Viridiplantae</taxon>
        <taxon>Streptophyta</taxon>
        <taxon>Embryophyta</taxon>
        <taxon>Tracheophyta</taxon>
        <taxon>Spermatophyta</taxon>
        <taxon>Magnoliopsida</taxon>
        <taxon>Proteales</taxon>
        <taxon>Proteaceae</taxon>
        <taxon>Protea</taxon>
    </lineage>
</organism>
<feature type="repeat" description="PPR" evidence="2">
    <location>
        <begin position="125"/>
        <end position="159"/>
    </location>
</feature>
<dbReference type="GO" id="GO:0009451">
    <property type="term" value="P:RNA modification"/>
    <property type="evidence" value="ECO:0007669"/>
    <property type="project" value="InterPro"/>
</dbReference>
<feature type="domain" description="DYW" evidence="3">
    <location>
        <begin position="550"/>
        <end position="624"/>
    </location>
</feature>
<dbReference type="AlphaFoldDB" id="A0A9Q0GTR0"/>
<dbReference type="InterPro" id="IPR046848">
    <property type="entry name" value="E_motif"/>
</dbReference>
<dbReference type="Gene3D" id="1.25.40.10">
    <property type="entry name" value="Tetratricopeptide repeat domain"/>
    <property type="match status" value="3"/>
</dbReference>
<dbReference type="PANTHER" id="PTHR47926">
    <property type="entry name" value="PENTATRICOPEPTIDE REPEAT-CONTAINING PROTEIN"/>
    <property type="match status" value="1"/>
</dbReference>
<feature type="repeat" description="PPR" evidence="2">
    <location>
        <begin position="296"/>
        <end position="330"/>
    </location>
</feature>
<dbReference type="Proteomes" id="UP001141806">
    <property type="component" value="Unassembled WGS sequence"/>
</dbReference>
<evidence type="ECO:0000256" key="1">
    <source>
        <dbReference type="ARBA" id="ARBA00022737"/>
    </source>
</evidence>
<feature type="repeat" description="PPR" evidence="2">
    <location>
        <begin position="22"/>
        <end position="56"/>
    </location>
</feature>
<dbReference type="PROSITE" id="PS51375">
    <property type="entry name" value="PPR"/>
    <property type="match status" value="4"/>
</dbReference>
<feature type="repeat" description="PPR" evidence="2">
    <location>
        <begin position="226"/>
        <end position="260"/>
    </location>
</feature>
<dbReference type="Pfam" id="PF20431">
    <property type="entry name" value="E_motif"/>
    <property type="match status" value="1"/>
</dbReference>
<gene>
    <name evidence="4" type="ORF">NE237_030824</name>
</gene>
<dbReference type="OrthoDB" id="1487578at2759"/>
<reference evidence="4" key="1">
    <citation type="journal article" date="2023" name="Plant J.">
        <title>The genome of the king protea, Protea cynaroides.</title>
        <authorList>
            <person name="Chang J."/>
            <person name="Duong T.A."/>
            <person name="Schoeman C."/>
            <person name="Ma X."/>
            <person name="Roodt D."/>
            <person name="Barker N."/>
            <person name="Li Z."/>
            <person name="Van de Peer Y."/>
            <person name="Mizrachi E."/>
        </authorList>
    </citation>
    <scope>NUCLEOTIDE SEQUENCE</scope>
    <source>
        <tissue evidence="4">Young leaves</tissue>
    </source>
</reference>
<dbReference type="Pfam" id="PF14432">
    <property type="entry name" value="DYW_deaminase"/>
    <property type="match status" value="1"/>
</dbReference>
<dbReference type="NCBIfam" id="TIGR00756">
    <property type="entry name" value="PPR"/>
    <property type="match status" value="6"/>
</dbReference>
<dbReference type="InterPro" id="IPR002885">
    <property type="entry name" value="PPR_rpt"/>
</dbReference>
<dbReference type="InterPro" id="IPR046960">
    <property type="entry name" value="PPR_At4g14850-like_plant"/>
</dbReference>
<dbReference type="GO" id="GO:0003723">
    <property type="term" value="F:RNA binding"/>
    <property type="evidence" value="ECO:0007669"/>
    <property type="project" value="InterPro"/>
</dbReference>
<proteinExistence type="predicted"/>
<name>A0A9Q0GTR0_9MAGN</name>
<accession>A0A9Q0GTR0</accession>
<dbReference type="GO" id="GO:0008270">
    <property type="term" value="F:zinc ion binding"/>
    <property type="evidence" value="ECO:0007669"/>
    <property type="project" value="InterPro"/>
</dbReference>
<dbReference type="SUPFAM" id="SSF48452">
    <property type="entry name" value="TPR-like"/>
    <property type="match status" value="1"/>
</dbReference>
<dbReference type="InterPro" id="IPR032867">
    <property type="entry name" value="DYW_dom"/>
</dbReference>
<dbReference type="Pfam" id="PF01535">
    <property type="entry name" value="PPR"/>
    <property type="match status" value="7"/>
</dbReference>
<keyword evidence="1" id="KW-0677">Repeat</keyword>
<keyword evidence="5" id="KW-1185">Reference proteome</keyword>
<protein>
    <recommendedName>
        <fullName evidence="3">DYW domain-containing protein</fullName>
    </recommendedName>
</protein>
<evidence type="ECO:0000313" key="5">
    <source>
        <dbReference type="Proteomes" id="UP001141806"/>
    </source>
</evidence>
<evidence type="ECO:0000313" key="4">
    <source>
        <dbReference type="EMBL" id="KAJ4953992.1"/>
    </source>
</evidence>
<dbReference type="InterPro" id="IPR011990">
    <property type="entry name" value="TPR-like_helical_dom_sf"/>
</dbReference>
<sequence>MIRSGSIGHYKKILHFQTIRESSTPWNIRLRELAKEGLFREGLELYCQMLRSGVFPNVFTFPFTLKSCAALSLPFSGSQLHSHVVKTGCESDPYVMSSLISMYCKCSLVGNGQKLFEQSPQPRKLTVCYNALIAGYALNSQFTNASNLFCRMQRTGVAFDDVTMLGLIRICTLPMHLGFGMCLHACNVKWALDTNPSVGNCLLTMYVKCGSVDHARSLFDAMPKKDLISWNAMINGYAQNGLATHVLDLYQKMELSGVDPDAVTFVGVLSTCAHLGAHSVGRDIEQQITRKGFGFNLFLTNALINMYARCGNLTRARRIFDEMQEKSIMSWTALVVGYGMHGQGQTAVQLFDKMLSTGILPDGAAFVSVLSACSHAGLTEKGLEYFSQMDRYYGIKAGPEHYACIVDLLGRAGRLQEARELIASMPVEPDGAVWGALLSSCKIHGNVELAELAFEHVIELEPTNVGYYVLLSNIYSEVEDLDGVARVRVMMRERKLRKEPGCSYVEHKGKVHLFLADEKRHPQTKEIHRMLDGLQDLVNETDVWKQNPKKKSEGIHSEKLAIVFGLLNSQSGAEIVVMKNLRVCGDCHLFIKVVSKIVDRKIVVRDASRFHHFRDGLCSCNDYW</sequence>
<dbReference type="FunFam" id="1.25.40.10:FF:000682">
    <property type="entry name" value="Pentatricopeptide repeat-containing protein At3g16610"/>
    <property type="match status" value="1"/>
</dbReference>
<dbReference type="EMBL" id="JAMYWD010000012">
    <property type="protein sequence ID" value="KAJ4953992.1"/>
    <property type="molecule type" value="Genomic_DNA"/>
</dbReference>
<evidence type="ECO:0000256" key="2">
    <source>
        <dbReference type="PROSITE-ProRule" id="PRU00708"/>
    </source>
</evidence>